<organism evidence="1 2">
    <name type="scientific">Catenulispora pinistramenti</name>
    <dbReference type="NCBI Taxonomy" id="2705254"/>
    <lineage>
        <taxon>Bacteria</taxon>
        <taxon>Bacillati</taxon>
        <taxon>Actinomycetota</taxon>
        <taxon>Actinomycetes</taxon>
        <taxon>Catenulisporales</taxon>
        <taxon>Catenulisporaceae</taxon>
        <taxon>Catenulispora</taxon>
    </lineage>
</organism>
<dbReference type="Proteomes" id="UP000730482">
    <property type="component" value="Unassembled WGS sequence"/>
</dbReference>
<sequence>MCRQLLLGAALGFTGSLLFRARRSLADAAGRPASRPAEVPIRAPYEEPVAIRPWHVA</sequence>
<gene>
    <name evidence="1" type="ORF">KGQ19_09660</name>
</gene>
<dbReference type="EMBL" id="JAAFYZ010000023">
    <property type="protein sequence ID" value="MBS2547137.1"/>
    <property type="molecule type" value="Genomic_DNA"/>
</dbReference>
<proteinExistence type="predicted"/>
<evidence type="ECO:0000313" key="2">
    <source>
        <dbReference type="Proteomes" id="UP000730482"/>
    </source>
</evidence>
<comment type="caution">
    <text evidence="1">The sequence shown here is derived from an EMBL/GenBank/DDBJ whole genome shotgun (WGS) entry which is preliminary data.</text>
</comment>
<name>A0ABS5KM57_9ACTN</name>
<keyword evidence="2" id="KW-1185">Reference proteome</keyword>
<accession>A0ABS5KM57</accession>
<protein>
    <recommendedName>
        <fullName evidence="3">Alpha/beta hydrolase</fullName>
    </recommendedName>
</protein>
<dbReference type="RefSeq" id="WP_212008738.1">
    <property type="nucleotide sequence ID" value="NZ_JAAFYZ010000023.1"/>
</dbReference>
<evidence type="ECO:0000313" key="1">
    <source>
        <dbReference type="EMBL" id="MBS2547137.1"/>
    </source>
</evidence>
<evidence type="ECO:0008006" key="3">
    <source>
        <dbReference type="Google" id="ProtNLM"/>
    </source>
</evidence>
<reference evidence="1 2" key="1">
    <citation type="submission" date="2020-02" db="EMBL/GenBank/DDBJ databases">
        <title>Acidophilic actinobacteria isolated from forest soil.</title>
        <authorList>
            <person name="Golinska P."/>
        </authorList>
    </citation>
    <scope>NUCLEOTIDE SEQUENCE [LARGE SCALE GENOMIC DNA]</scope>
    <source>
        <strain evidence="1 2">NL8</strain>
    </source>
</reference>